<dbReference type="Proteomes" id="UP000294856">
    <property type="component" value="Unassembled WGS sequence"/>
</dbReference>
<evidence type="ECO:0000259" key="1">
    <source>
        <dbReference type="Pfam" id="PF12973"/>
    </source>
</evidence>
<dbReference type="RefSeq" id="WP_067460095.1">
    <property type="nucleotide sequence ID" value="NZ_SMFR01000012.1"/>
</dbReference>
<gene>
    <name evidence="2" type="ORF">DFR71_6609</name>
</gene>
<dbReference type="EMBL" id="SMFR01000012">
    <property type="protein sequence ID" value="TCJ89398.1"/>
    <property type="molecule type" value="Genomic_DNA"/>
</dbReference>
<proteinExistence type="predicted"/>
<organism evidence="2 3">
    <name type="scientific">Nocardia alba</name>
    <dbReference type="NCBI Taxonomy" id="225051"/>
    <lineage>
        <taxon>Bacteria</taxon>
        <taxon>Bacillati</taxon>
        <taxon>Actinomycetota</taxon>
        <taxon>Actinomycetes</taxon>
        <taxon>Mycobacteriales</taxon>
        <taxon>Nocardiaceae</taxon>
        <taxon>Nocardia</taxon>
    </lineage>
</organism>
<evidence type="ECO:0000313" key="2">
    <source>
        <dbReference type="EMBL" id="TCJ89398.1"/>
    </source>
</evidence>
<dbReference type="SUPFAM" id="SSF51182">
    <property type="entry name" value="RmlC-like cupins"/>
    <property type="match status" value="1"/>
</dbReference>
<dbReference type="OrthoDB" id="6058at2"/>
<evidence type="ECO:0000313" key="3">
    <source>
        <dbReference type="Proteomes" id="UP000294856"/>
    </source>
</evidence>
<reference evidence="2 3" key="1">
    <citation type="submission" date="2019-03" db="EMBL/GenBank/DDBJ databases">
        <title>Genomic Encyclopedia of Type Strains, Phase IV (KMG-IV): sequencing the most valuable type-strain genomes for metagenomic binning, comparative biology and taxonomic classification.</title>
        <authorList>
            <person name="Goeker M."/>
        </authorList>
    </citation>
    <scope>NUCLEOTIDE SEQUENCE [LARGE SCALE GENOMIC DNA]</scope>
    <source>
        <strain evidence="2 3">DSM 44684</strain>
    </source>
</reference>
<accession>A0A4R1FBP2</accession>
<dbReference type="InterPro" id="IPR014710">
    <property type="entry name" value="RmlC-like_jellyroll"/>
</dbReference>
<dbReference type="Gene3D" id="2.60.120.10">
    <property type="entry name" value="Jelly Rolls"/>
    <property type="match status" value="1"/>
</dbReference>
<name>A0A4R1FBP2_9NOCA</name>
<dbReference type="Pfam" id="PF12973">
    <property type="entry name" value="Cupin_7"/>
    <property type="match status" value="1"/>
</dbReference>
<keyword evidence="3" id="KW-1185">Reference proteome</keyword>
<dbReference type="InterPro" id="IPR011051">
    <property type="entry name" value="RmlC_Cupin_sf"/>
</dbReference>
<sequence length="135" mass="14649">MQNLEPVGLHSAIDVDEFVSESTSATIIDSHTFRDGEWRALTMQENTASGITKCVVPVDISSAQFLVMTEVAPRTAVESHRHGEPILRLVVSGSLTLNGTEYRTGDWVYVPAGVDYRIDTEAGYTTVAGYGVPCD</sequence>
<dbReference type="AlphaFoldDB" id="A0A4R1FBP2"/>
<protein>
    <recommendedName>
        <fullName evidence="1">ChrR-like cupin domain-containing protein</fullName>
    </recommendedName>
</protein>
<dbReference type="InterPro" id="IPR025979">
    <property type="entry name" value="ChrR-like_cupin_dom"/>
</dbReference>
<comment type="caution">
    <text evidence="2">The sequence shown here is derived from an EMBL/GenBank/DDBJ whole genome shotgun (WGS) entry which is preliminary data.</text>
</comment>
<feature type="domain" description="ChrR-like cupin" evidence="1">
    <location>
        <begin position="46"/>
        <end position="116"/>
    </location>
</feature>